<evidence type="ECO:0000256" key="1">
    <source>
        <dbReference type="ARBA" id="ARBA00022679"/>
    </source>
</evidence>
<reference evidence="4 5" key="1">
    <citation type="submission" date="2019-09" db="EMBL/GenBank/DDBJ databases">
        <title>Phylogeny of genus Pseudoclavibacter and closely related genus.</title>
        <authorList>
            <person name="Li Y."/>
        </authorList>
    </citation>
    <scope>NUCLEOTIDE SEQUENCE [LARGE SCALE GENOMIC DNA]</scope>
    <source>
        <strain evidence="4 5">THG-MD12</strain>
    </source>
</reference>
<dbReference type="PROSITE" id="PS51186">
    <property type="entry name" value="GNAT"/>
    <property type="match status" value="1"/>
</dbReference>
<keyword evidence="2" id="KW-0012">Acyltransferase</keyword>
<keyword evidence="1 4" id="KW-0808">Transferase</keyword>
<dbReference type="OrthoDB" id="9788300at2"/>
<evidence type="ECO:0000313" key="4">
    <source>
        <dbReference type="EMBL" id="KAB1639912.1"/>
    </source>
</evidence>
<dbReference type="CDD" id="cd04301">
    <property type="entry name" value="NAT_SF"/>
    <property type="match status" value="1"/>
</dbReference>
<dbReference type="PANTHER" id="PTHR43800:SF1">
    <property type="entry name" value="PEPTIDYL-LYSINE N-ACETYLTRANSFERASE YJAB"/>
    <property type="match status" value="1"/>
</dbReference>
<proteinExistence type="predicted"/>
<dbReference type="SUPFAM" id="SSF55729">
    <property type="entry name" value="Acyl-CoA N-acyltransferases (Nat)"/>
    <property type="match status" value="1"/>
</dbReference>
<sequence>MSIRRAVPADVQDLLGIWRRSVEATHAFLSAADVDAIALDVESYLPRMSDLRVAERGGRLVGFVALEGDVIEMLFVDADAQGTGVGSTLLDAVLAGRALTRVDVNEQNSAGRAFYARRGFVEVGRSETDGEGRPFPILHLTAQAAATPRYRP</sequence>
<dbReference type="InterPro" id="IPR000182">
    <property type="entry name" value="GNAT_dom"/>
</dbReference>
<name>A0A7J5B6Y2_9MICO</name>
<dbReference type="Pfam" id="PF13673">
    <property type="entry name" value="Acetyltransf_10"/>
    <property type="match status" value="1"/>
</dbReference>
<dbReference type="InterPro" id="IPR016181">
    <property type="entry name" value="Acyl_CoA_acyltransferase"/>
</dbReference>
<dbReference type="AlphaFoldDB" id="A0A7J5B6Y2"/>
<organism evidence="4 5">
    <name type="scientific">Pseudoclavibacter terrae</name>
    <dbReference type="NCBI Taxonomy" id="1530195"/>
    <lineage>
        <taxon>Bacteria</taxon>
        <taxon>Bacillati</taxon>
        <taxon>Actinomycetota</taxon>
        <taxon>Actinomycetes</taxon>
        <taxon>Micrococcales</taxon>
        <taxon>Microbacteriaceae</taxon>
        <taxon>Pseudoclavibacter</taxon>
    </lineage>
</organism>
<dbReference type="GO" id="GO:0016747">
    <property type="term" value="F:acyltransferase activity, transferring groups other than amino-acyl groups"/>
    <property type="evidence" value="ECO:0007669"/>
    <property type="project" value="InterPro"/>
</dbReference>
<protein>
    <submittedName>
        <fullName evidence="4">GNAT family N-acetyltransferase</fullName>
    </submittedName>
</protein>
<evidence type="ECO:0000256" key="2">
    <source>
        <dbReference type="ARBA" id="ARBA00023315"/>
    </source>
</evidence>
<evidence type="ECO:0000313" key="5">
    <source>
        <dbReference type="Proteomes" id="UP000490386"/>
    </source>
</evidence>
<dbReference type="Proteomes" id="UP000490386">
    <property type="component" value="Unassembled WGS sequence"/>
</dbReference>
<comment type="caution">
    <text evidence="4">The sequence shown here is derived from an EMBL/GenBank/DDBJ whole genome shotgun (WGS) entry which is preliminary data.</text>
</comment>
<dbReference type="EMBL" id="WBJX01000001">
    <property type="protein sequence ID" value="KAB1639912.1"/>
    <property type="molecule type" value="Genomic_DNA"/>
</dbReference>
<gene>
    <name evidence="4" type="ORF">F8O03_00615</name>
</gene>
<dbReference type="PANTHER" id="PTHR43800">
    <property type="entry name" value="PEPTIDYL-LYSINE N-ACETYLTRANSFERASE YJAB"/>
    <property type="match status" value="1"/>
</dbReference>
<keyword evidence="5" id="KW-1185">Reference proteome</keyword>
<evidence type="ECO:0000259" key="3">
    <source>
        <dbReference type="PROSITE" id="PS51186"/>
    </source>
</evidence>
<dbReference type="Gene3D" id="3.40.630.30">
    <property type="match status" value="1"/>
</dbReference>
<accession>A0A7J5B6Y2</accession>
<feature type="domain" description="N-acetyltransferase" evidence="3">
    <location>
        <begin position="1"/>
        <end position="143"/>
    </location>
</feature>